<feature type="chain" id="PRO_5020650074" description="RHS repeat protein" evidence="1">
    <location>
        <begin position="23"/>
        <end position="1048"/>
    </location>
</feature>
<accession>A0A4U1GBA6</accession>
<evidence type="ECO:0008006" key="4">
    <source>
        <dbReference type="Google" id="ProtNLM"/>
    </source>
</evidence>
<protein>
    <recommendedName>
        <fullName evidence="4">RHS repeat protein</fullName>
    </recommendedName>
</protein>
<evidence type="ECO:0000313" key="3">
    <source>
        <dbReference type="Proteomes" id="UP000309594"/>
    </source>
</evidence>
<dbReference type="AlphaFoldDB" id="A0A4U1GBA6"/>
<evidence type="ECO:0000256" key="1">
    <source>
        <dbReference type="SAM" id="SignalP"/>
    </source>
</evidence>
<feature type="signal peptide" evidence="1">
    <location>
        <begin position="1"/>
        <end position="22"/>
    </location>
</feature>
<dbReference type="Proteomes" id="UP000309594">
    <property type="component" value="Unassembled WGS sequence"/>
</dbReference>
<gene>
    <name evidence="2" type="ORF">FBD94_14750</name>
</gene>
<dbReference type="EMBL" id="SWDX01000005">
    <property type="protein sequence ID" value="TKC60170.1"/>
    <property type="molecule type" value="Genomic_DNA"/>
</dbReference>
<name>A0A4U1GBA6_9SPHI</name>
<proteinExistence type="predicted"/>
<organism evidence="2 3">
    <name type="scientific">Pedobacter hiemivivus</name>
    <dbReference type="NCBI Taxonomy" id="2530454"/>
    <lineage>
        <taxon>Bacteria</taxon>
        <taxon>Pseudomonadati</taxon>
        <taxon>Bacteroidota</taxon>
        <taxon>Sphingobacteriia</taxon>
        <taxon>Sphingobacteriales</taxon>
        <taxon>Sphingobacteriaceae</taxon>
        <taxon>Pedobacter</taxon>
    </lineage>
</organism>
<dbReference type="RefSeq" id="WP_136880735.1">
    <property type="nucleotide sequence ID" value="NZ_SWDX01000005.1"/>
</dbReference>
<evidence type="ECO:0000313" key="2">
    <source>
        <dbReference type="EMBL" id="TKC60170.1"/>
    </source>
</evidence>
<reference evidence="2 3" key="1">
    <citation type="submission" date="2019-04" db="EMBL/GenBank/DDBJ databases">
        <title>Pedobacter sp. RP-1-16 sp. nov., isolated from Arctic soil.</title>
        <authorList>
            <person name="Dahal R.H."/>
            <person name="Kim D.-U."/>
        </authorList>
    </citation>
    <scope>NUCLEOTIDE SEQUENCE [LARGE SCALE GENOMIC DNA]</scope>
    <source>
        <strain evidence="2 3">RP-1-16</strain>
    </source>
</reference>
<sequence length="1048" mass="119550">MFRRSLCGILLLNIGISANLFSQYSETQHVIPPSPAIAAYQKYGDYPVSYSTGLPDIKIPLYDIKIKDFVFPIDISFHASGRRPDYEFSTLGVGWLLNASGYISREIRDRPDELASPGMEKSIADIGNTNGFWDPLKAYNNLIPADITIPANASSTYLKDAEHDVYSYSVNGISGKFILDDGRDAVPLTSTSCYINSYARITDEKGVRYEFGGTNKTEFTEIRFNGQATNIEMARHLNKIILPSGEEITFTYGTRWTTISTDRIESPPVSTRVLTYGNLFRFDNTYPLVDPAIQKFEYEMGGYNVSNITTSRRDYPILYLKSIEFSYGKVFFTYDDTTLKLQSMEVFNLNNVRVKSVEFSYIRTPGTLSELPNNNSASLSTLILKGNISSDLDKYTFDYYNYQLPHSSDTQEFNKRTDWWGYVNSTGDRTPVESYESPALVQRGCVDCKSAGYFSKISGMLKKIVYPTGGNTEFIYEPNLYSLSGTTPGTEGPGLRIGKIISDGGTENKIVKTYKYGTNEDGLGKLIYMPNARDFRSYQSNICYFSADNRVIFSGAYSIISYALRPVDNAAEGYRQPIYYPFVTEYTESASGTNNGKVIYQYSIPETVTAFIGTAGSFRMKNWTGNKMLSKEVYKKGSTPNSYKLIQRDQNVYNTFNYRIIPQIRMHRIWGLDYENTSFNYRPLEMNHANIGYGTFEYYGFPFELINNPIESAVEKIESQTSTIYDDLGGYMDTKTSYFYDNLAHLQPTRTETIISNKEKIIEEIKYPMDFLSPGQTPIQQAITNLKNKHIFAPLEKSLYLSTLTGTQKRLVSSQFFAYNPTKPLLDSVMTIDVEEPISNFTPLNIESQVLTIDNRYKSRHYFDVYDAYSNLLQQHTAHKPVASYVWGYNQQYPMAEVVNALSKDIFYLSFEEGYGTYTNAKSKTGKWSRKDAFSTTLTGLTNGKYTLSYWKSSADGLWNYVMINDIDVNGSYAIAISNPGYYIDDIRFYPKDAQMTTYTYDQLVGMTSMTDPKGKITYYEYDNSMRLQHIRDQDRNIIKSYKYHYKQ</sequence>
<keyword evidence="1" id="KW-0732">Signal</keyword>
<comment type="caution">
    <text evidence="2">The sequence shown here is derived from an EMBL/GenBank/DDBJ whole genome shotgun (WGS) entry which is preliminary data.</text>
</comment>